<dbReference type="InterPro" id="IPR016040">
    <property type="entry name" value="NAD(P)-bd_dom"/>
</dbReference>
<dbReference type="RefSeq" id="WP_179605435.1">
    <property type="nucleotide sequence ID" value="NZ_BAABEH010000001.1"/>
</dbReference>
<dbReference type="InterPro" id="IPR036291">
    <property type="entry name" value="NAD(P)-bd_dom_sf"/>
</dbReference>
<dbReference type="PANTHER" id="PTHR47129">
    <property type="entry name" value="QUINONE OXIDOREDUCTASE 2"/>
    <property type="match status" value="1"/>
</dbReference>
<name>A0A853CT42_9MICO</name>
<dbReference type="CDD" id="cd05269">
    <property type="entry name" value="TMR_SDR_a"/>
    <property type="match status" value="1"/>
</dbReference>
<proteinExistence type="predicted"/>
<dbReference type="EMBL" id="JACCFL010000001">
    <property type="protein sequence ID" value="NYJ23522.1"/>
    <property type="molecule type" value="Genomic_DNA"/>
</dbReference>
<dbReference type="InterPro" id="IPR052718">
    <property type="entry name" value="NmrA-type_oxidoreductase"/>
</dbReference>
<evidence type="ECO:0000313" key="3">
    <source>
        <dbReference type="Proteomes" id="UP000578352"/>
    </source>
</evidence>
<dbReference type="AlphaFoldDB" id="A0A853CT42"/>
<dbReference type="PANTHER" id="PTHR47129:SF1">
    <property type="entry name" value="NMRA-LIKE DOMAIN-CONTAINING PROTEIN"/>
    <property type="match status" value="1"/>
</dbReference>
<dbReference type="Gene3D" id="3.40.50.720">
    <property type="entry name" value="NAD(P)-binding Rossmann-like Domain"/>
    <property type="match status" value="1"/>
</dbReference>
<sequence length="292" mass="29874">MTIVVTGATGHLGRLTVDALLDRGVPASDIRALGRSAERLAPLAERGVQTAVIDFEKPETLDTAFAGADALLLVSGSEVGQRIPQHRNAIDAAVRAGVGRLVYTSAPHADDTDLILAPEHAETERLLANSGLPVTVLRNNWYTENYVGQVDAAAATGELVGSAADGRVASASRKDYAEAAAVVLTTDGHDGAVYELAGDVAWTFDDLAAAVGELLGTPVVYRSVTPEEHGSALREAGLDEGTAGFVVALDGNIRDGALADAPGTLAELIGRPTTPLAAGLAEARAAAESPAA</sequence>
<evidence type="ECO:0000259" key="1">
    <source>
        <dbReference type="Pfam" id="PF13460"/>
    </source>
</evidence>
<organism evidence="2 3">
    <name type="scientific">Leifsonia shinshuensis</name>
    <dbReference type="NCBI Taxonomy" id="150026"/>
    <lineage>
        <taxon>Bacteria</taxon>
        <taxon>Bacillati</taxon>
        <taxon>Actinomycetota</taxon>
        <taxon>Actinomycetes</taxon>
        <taxon>Micrococcales</taxon>
        <taxon>Microbacteriaceae</taxon>
        <taxon>Leifsonia</taxon>
    </lineage>
</organism>
<dbReference type="Pfam" id="PF13460">
    <property type="entry name" value="NAD_binding_10"/>
    <property type="match status" value="1"/>
</dbReference>
<reference evidence="2 3" key="1">
    <citation type="submission" date="2020-07" db="EMBL/GenBank/DDBJ databases">
        <title>Sequencing the genomes of 1000 actinobacteria strains.</title>
        <authorList>
            <person name="Klenk H.-P."/>
        </authorList>
    </citation>
    <scope>NUCLEOTIDE SEQUENCE [LARGE SCALE GENOMIC DNA]</scope>
    <source>
        <strain evidence="2 3">DSM 15165</strain>
    </source>
</reference>
<dbReference type="SUPFAM" id="SSF51735">
    <property type="entry name" value="NAD(P)-binding Rossmann-fold domains"/>
    <property type="match status" value="1"/>
</dbReference>
<keyword evidence="2" id="KW-0560">Oxidoreductase</keyword>
<dbReference type="Proteomes" id="UP000578352">
    <property type="component" value="Unassembled WGS sequence"/>
</dbReference>
<gene>
    <name evidence="2" type="ORF">HNR13_001809</name>
</gene>
<protein>
    <submittedName>
        <fullName evidence="2">NAD(P)H dehydrogenase (Quinone)</fullName>
        <ecNumber evidence="2">1.6.5.2</ecNumber>
    </submittedName>
</protein>
<dbReference type="Gene3D" id="3.90.25.10">
    <property type="entry name" value="UDP-galactose 4-epimerase, domain 1"/>
    <property type="match status" value="1"/>
</dbReference>
<feature type="domain" description="NAD(P)-binding" evidence="1">
    <location>
        <begin position="7"/>
        <end position="185"/>
    </location>
</feature>
<dbReference type="GO" id="GO:0003955">
    <property type="term" value="F:NAD(P)H dehydrogenase (quinone) activity"/>
    <property type="evidence" value="ECO:0007669"/>
    <property type="project" value="UniProtKB-EC"/>
</dbReference>
<dbReference type="EC" id="1.6.5.2" evidence="2"/>
<accession>A0A853CT42</accession>
<comment type="caution">
    <text evidence="2">The sequence shown here is derived from an EMBL/GenBank/DDBJ whole genome shotgun (WGS) entry which is preliminary data.</text>
</comment>
<evidence type="ECO:0000313" key="2">
    <source>
        <dbReference type="EMBL" id="NYJ23522.1"/>
    </source>
</evidence>